<dbReference type="OrthoDB" id="6018864at2759"/>
<dbReference type="SMART" id="SM00174">
    <property type="entry name" value="RHO"/>
    <property type="match status" value="1"/>
</dbReference>
<evidence type="ECO:0000256" key="1">
    <source>
        <dbReference type="ARBA" id="ARBA00006270"/>
    </source>
</evidence>
<keyword evidence="4" id="KW-0449">Lipoprotein</keyword>
<dbReference type="GO" id="GO:0005525">
    <property type="term" value="F:GTP binding"/>
    <property type="evidence" value="ECO:0007669"/>
    <property type="project" value="UniProtKB-KW"/>
</dbReference>
<evidence type="ECO:0000256" key="5">
    <source>
        <dbReference type="ARBA" id="ARBA00023289"/>
    </source>
</evidence>
<dbReference type="NCBIfam" id="TIGR00231">
    <property type="entry name" value="small_GTP"/>
    <property type="match status" value="1"/>
</dbReference>
<dbReference type="FunFam" id="3.40.50.300:FF:001129">
    <property type="entry name" value="ras-related protein Rab-44 isoform X2"/>
    <property type="match status" value="1"/>
</dbReference>
<protein>
    <submittedName>
        <fullName evidence="6">Ras- protein Rab-13</fullName>
    </submittedName>
</protein>
<keyword evidence="2" id="KW-0547">Nucleotide-binding</keyword>
<organism evidence="6 7">
    <name type="scientific">Desmophyllum pertusum</name>
    <dbReference type="NCBI Taxonomy" id="174260"/>
    <lineage>
        <taxon>Eukaryota</taxon>
        <taxon>Metazoa</taxon>
        <taxon>Cnidaria</taxon>
        <taxon>Anthozoa</taxon>
        <taxon>Hexacorallia</taxon>
        <taxon>Scleractinia</taxon>
        <taxon>Caryophylliina</taxon>
        <taxon>Caryophylliidae</taxon>
        <taxon>Desmophyllum</taxon>
    </lineage>
</organism>
<dbReference type="SMART" id="SM00175">
    <property type="entry name" value="RAB"/>
    <property type="match status" value="1"/>
</dbReference>
<dbReference type="PROSITE" id="PS51420">
    <property type="entry name" value="RHO"/>
    <property type="match status" value="1"/>
</dbReference>
<evidence type="ECO:0000256" key="4">
    <source>
        <dbReference type="ARBA" id="ARBA00023288"/>
    </source>
</evidence>
<dbReference type="AlphaFoldDB" id="A0A9X0A9Q1"/>
<gene>
    <name evidence="6" type="primary">RAB13</name>
    <name evidence="6" type="ORF">OS493_003797</name>
</gene>
<proteinExistence type="inferred from homology"/>
<keyword evidence="3" id="KW-0342">GTP-binding</keyword>
<evidence type="ECO:0000256" key="2">
    <source>
        <dbReference type="ARBA" id="ARBA00022741"/>
    </source>
</evidence>
<comment type="caution">
    <text evidence="6">The sequence shown here is derived from an EMBL/GenBank/DDBJ whole genome shotgun (WGS) entry which is preliminary data.</text>
</comment>
<dbReference type="Gene3D" id="3.40.50.300">
    <property type="entry name" value="P-loop containing nucleotide triphosphate hydrolases"/>
    <property type="match status" value="1"/>
</dbReference>
<dbReference type="PROSITE" id="PS51419">
    <property type="entry name" value="RAB"/>
    <property type="match status" value="1"/>
</dbReference>
<sequence>MSSQPKDYDITYKVLLIGESAVGKSSLIKCYSKPNQSFTATLLPTYGIDFVTVITIVDGVRVRLQIWDTAGQERFRTLTSMHFRGTKGILLVYDITNIGSFDQLQYWVKTMNKHELLYEEVIIVGNKCDFEKENWEVDTHTGEEFARQLGLKFYQTSAKTKENVKEVFQELAKNMKYANDPKLDAKNDQDDFDVIDGGIRLPSFDYPQDTRKKNSTSCCYTK</sequence>
<dbReference type="SMART" id="SM00173">
    <property type="entry name" value="RAS"/>
    <property type="match status" value="1"/>
</dbReference>
<evidence type="ECO:0000313" key="6">
    <source>
        <dbReference type="EMBL" id="KAJ7394119.1"/>
    </source>
</evidence>
<evidence type="ECO:0000256" key="3">
    <source>
        <dbReference type="ARBA" id="ARBA00023134"/>
    </source>
</evidence>
<keyword evidence="7" id="KW-1185">Reference proteome</keyword>
<dbReference type="Proteomes" id="UP001163046">
    <property type="component" value="Unassembled WGS sequence"/>
</dbReference>
<dbReference type="EMBL" id="MU825397">
    <property type="protein sequence ID" value="KAJ7394119.1"/>
    <property type="molecule type" value="Genomic_DNA"/>
</dbReference>
<reference evidence="6" key="1">
    <citation type="submission" date="2023-01" db="EMBL/GenBank/DDBJ databases">
        <title>Genome assembly of the deep-sea coral Lophelia pertusa.</title>
        <authorList>
            <person name="Herrera S."/>
            <person name="Cordes E."/>
        </authorList>
    </citation>
    <scope>NUCLEOTIDE SEQUENCE</scope>
    <source>
        <strain evidence="6">USNM1676648</strain>
        <tissue evidence="6">Polyp</tissue>
    </source>
</reference>
<evidence type="ECO:0000313" key="7">
    <source>
        <dbReference type="Proteomes" id="UP001163046"/>
    </source>
</evidence>
<dbReference type="Pfam" id="PF00071">
    <property type="entry name" value="Ras"/>
    <property type="match status" value="1"/>
</dbReference>
<keyword evidence="5" id="KW-0636">Prenylation</keyword>
<dbReference type="InterPro" id="IPR027417">
    <property type="entry name" value="P-loop_NTPase"/>
</dbReference>
<dbReference type="PROSITE" id="PS51421">
    <property type="entry name" value="RAS"/>
    <property type="match status" value="1"/>
</dbReference>
<comment type="similarity">
    <text evidence="1">Belongs to the small GTPase superfamily. Rab family.</text>
</comment>
<dbReference type="PANTHER" id="PTHR47980">
    <property type="entry name" value="LD44762P"/>
    <property type="match status" value="1"/>
</dbReference>
<dbReference type="SUPFAM" id="SSF52540">
    <property type="entry name" value="P-loop containing nucleoside triphosphate hydrolases"/>
    <property type="match status" value="1"/>
</dbReference>
<dbReference type="GO" id="GO:0003924">
    <property type="term" value="F:GTPase activity"/>
    <property type="evidence" value="ECO:0007669"/>
    <property type="project" value="InterPro"/>
</dbReference>
<dbReference type="InterPro" id="IPR001806">
    <property type="entry name" value="Small_GTPase"/>
</dbReference>
<accession>A0A9X0A9Q1</accession>
<dbReference type="InterPro" id="IPR050305">
    <property type="entry name" value="Small_GTPase_Rab"/>
</dbReference>
<dbReference type="CDD" id="cd00154">
    <property type="entry name" value="Rab"/>
    <property type="match status" value="1"/>
</dbReference>
<dbReference type="PRINTS" id="PR00449">
    <property type="entry name" value="RASTRNSFRMNG"/>
</dbReference>
<name>A0A9X0A9Q1_9CNID</name>
<dbReference type="InterPro" id="IPR005225">
    <property type="entry name" value="Small_GTP-bd"/>
</dbReference>